<accession>A0ABP0T0R8</accession>
<evidence type="ECO:0000313" key="1">
    <source>
        <dbReference type="EMBL" id="CAK9118285.1"/>
    </source>
</evidence>
<keyword evidence="2" id="KW-1185">Reference proteome</keyword>
<dbReference type="EMBL" id="CAXAMN010028961">
    <property type="protein sequence ID" value="CAK9118285.1"/>
    <property type="molecule type" value="Genomic_DNA"/>
</dbReference>
<name>A0ABP0T0R8_9DINO</name>
<proteinExistence type="predicted"/>
<reference evidence="1 2" key="1">
    <citation type="submission" date="2024-02" db="EMBL/GenBank/DDBJ databases">
        <authorList>
            <person name="Chen Y."/>
            <person name="Shah S."/>
            <person name="Dougan E. K."/>
            <person name="Thang M."/>
            <person name="Chan C."/>
        </authorList>
    </citation>
    <scope>NUCLEOTIDE SEQUENCE [LARGE SCALE GENOMIC DNA]</scope>
</reference>
<protein>
    <submittedName>
        <fullName evidence="1">Uncharacterized protein</fullName>
    </submittedName>
</protein>
<comment type="caution">
    <text evidence="1">The sequence shown here is derived from an EMBL/GenBank/DDBJ whole genome shotgun (WGS) entry which is preliminary data.</text>
</comment>
<sequence length="165" mass="18071">MVLECGFHGAVHGLFELCMGLKIRMEYKTHVFPWILFRLVAEARNSQHLWTISGLDGTSFQLPATDGSVASTAKSPKAPRFPSAFPVQILPDYQVSPCLASVPQIFLKILKSEGEGSLRLCPIPIPCKGGRHSHFSSPTRSSQVPGIKVATTIGLPHRFFHGFDS</sequence>
<evidence type="ECO:0000313" key="2">
    <source>
        <dbReference type="Proteomes" id="UP001642484"/>
    </source>
</evidence>
<dbReference type="Proteomes" id="UP001642484">
    <property type="component" value="Unassembled WGS sequence"/>
</dbReference>
<organism evidence="1 2">
    <name type="scientific">Durusdinium trenchii</name>
    <dbReference type="NCBI Taxonomy" id="1381693"/>
    <lineage>
        <taxon>Eukaryota</taxon>
        <taxon>Sar</taxon>
        <taxon>Alveolata</taxon>
        <taxon>Dinophyceae</taxon>
        <taxon>Suessiales</taxon>
        <taxon>Symbiodiniaceae</taxon>
        <taxon>Durusdinium</taxon>
    </lineage>
</organism>
<gene>
    <name evidence="1" type="ORF">CCMP2556_LOCUS55409</name>
</gene>